<dbReference type="PROSITE" id="PS50112">
    <property type="entry name" value="PAS"/>
    <property type="match status" value="2"/>
</dbReference>
<evidence type="ECO:0000313" key="4">
    <source>
        <dbReference type="Proteomes" id="UP001454086"/>
    </source>
</evidence>
<dbReference type="SUPFAM" id="SSF55785">
    <property type="entry name" value="PYP-like sensor domain (PAS domain)"/>
    <property type="match status" value="2"/>
</dbReference>
<keyword evidence="4" id="KW-1185">Reference proteome</keyword>
<dbReference type="NCBIfam" id="TIGR00254">
    <property type="entry name" value="GGDEF"/>
    <property type="match status" value="1"/>
</dbReference>
<feature type="domain" description="GGDEF" evidence="2">
    <location>
        <begin position="396"/>
        <end position="528"/>
    </location>
</feature>
<keyword evidence="3" id="KW-0808">Transferase</keyword>
<dbReference type="SUPFAM" id="SSF55073">
    <property type="entry name" value="Nucleotide cyclase"/>
    <property type="match status" value="1"/>
</dbReference>
<dbReference type="EMBL" id="JBBMFM010000188">
    <property type="protein sequence ID" value="MEQ2428521.1"/>
    <property type="molecule type" value="Genomic_DNA"/>
</dbReference>
<keyword evidence="3" id="KW-0548">Nucleotidyltransferase</keyword>
<evidence type="ECO:0000259" key="2">
    <source>
        <dbReference type="PROSITE" id="PS50887"/>
    </source>
</evidence>
<protein>
    <submittedName>
        <fullName evidence="3">Diguanylate cyclase</fullName>
        <ecNumber evidence="3">2.7.7.65</ecNumber>
    </submittedName>
</protein>
<proteinExistence type="predicted"/>
<dbReference type="InterPro" id="IPR013767">
    <property type="entry name" value="PAS_fold"/>
</dbReference>
<dbReference type="CDD" id="cd00130">
    <property type="entry name" value="PAS"/>
    <property type="match status" value="1"/>
</dbReference>
<dbReference type="Gene3D" id="3.30.70.270">
    <property type="match status" value="1"/>
</dbReference>
<dbReference type="RefSeq" id="WP_349118756.1">
    <property type="nucleotide sequence ID" value="NZ_JBBMFM010000188.1"/>
</dbReference>
<dbReference type="PANTHER" id="PTHR44757:SF2">
    <property type="entry name" value="BIOFILM ARCHITECTURE MAINTENANCE PROTEIN MBAA"/>
    <property type="match status" value="1"/>
</dbReference>
<dbReference type="EC" id="2.7.7.65" evidence="3"/>
<evidence type="ECO:0000259" key="1">
    <source>
        <dbReference type="PROSITE" id="PS50112"/>
    </source>
</evidence>
<dbReference type="InterPro" id="IPR000160">
    <property type="entry name" value="GGDEF_dom"/>
</dbReference>
<dbReference type="Pfam" id="PF08448">
    <property type="entry name" value="PAS_4"/>
    <property type="match status" value="1"/>
</dbReference>
<accession>A0ABV1DFC5</accession>
<dbReference type="NCBIfam" id="TIGR00229">
    <property type="entry name" value="sensory_box"/>
    <property type="match status" value="1"/>
</dbReference>
<reference evidence="3 4" key="1">
    <citation type="submission" date="2024-03" db="EMBL/GenBank/DDBJ databases">
        <title>Human intestinal bacterial collection.</title>
        <authorList>
            <person name="Pauvert C."/>
            <person name="Hitch T.C.A."/>
            <person name="Clavel T."/>
        </authorList>
    </citation>
    <scope>NUCLEOTIDE SEQUENCE [LARGE SCALE GENOMIC DNA]</scope>
    <source>
        <strain evidence="3 4">CLA-SR-H021</strain>
    </source>
</reference>
<evidence type="ECO:0000313" key="3">
    <source>
        <dbReference type="EMBL" id="MEQ2428521.1"/>
    </source>
</evidence>
<gene>
    <name evidence="3" type="ORF">WMQ36_26530</name>
</gene>
<feature type="domain" description="PAS" evidence="1">
    <location>
        <begin position="127"/>
        <end position="184"/>
    </location>
</feature>
<dbReference type="GO" id="GO:0052621">
    <property type="term" value="F:diguanylate cyclase activity"/>
    <property type="evidence" value="ECO:0007669"/>
    <property type="project" value="UniProtKB-EC"/>
</dbReference>
<comment type="caution">
    <text evidence="3">The sequence shown here is derived from an EMBL/GenBank/DDBJ whole genome shotgun (WGS) entry which is preliminary data.</text>
</comment>
<dbReference type="InterPro" id="IPR029787">
    <property type="entry name" value="Nucleotide_cyclase"/>
</dbReference>
<name>A0ABV1DFC5_9FIRM</name>
<dbReference type="Pfam" id="PF00990">
    <property type="entry name" value="GGDEF"/>
    <property type="match status" value="1"/>
</dbReference>
<sequence length="547" mass="62106">MYQCKLQIMIFSRDSMLAGVVRRLCPLEHFSHTITQAGEFSPERAAGSHVVIWNLGSGILPSGLRSHCREDAVLVYCGERGMIDGLAASEMEAADEFWDIPLMQERVRIRMEHILKQIKLEYDLYMTRTYLDTAIDSLPDMLWFKAMDGTHVKVNRAFCSVVGKDREDVVGRDHCYIWGVSPDDFENGEESCKKSEDAVILARRTLQFTEEVKCSRGMRQLRTYKTPIMDRDGVTVLGTVGIGHDVTDLHNMSAEIEILLQSMPYAILLWNNRGRILNANAKFEEYFQISKIQILGKDYEEWLADAFDGPRTVNSEGYAEARVSLPDGTGKMLEIHESSIYDIFHNVVGKLCIFRDVTVERNLEKQILHSSNTDFLTGLYNRRYFYQYINHNRGDRAVSLLYIDLDWFKAVNDTYGHKVGDAVLTGTARMLVESFPDDFVARLGGDEFLVARLGECSMEQLEKEAGEFLEKLNARFQASREMQSLSASIGIAQGKDGDMDIDLLIQHSDQALYQAKKEGRSRYCVYREGTVTGGMITNESGKVTHES</sequence>
<feature type="domain" description="PAS" evidence="1">
    <location>
        <begin position="252"/>
        <end position="297"/>
    </location>
</feature>
<dbReference type="CDD" id="cd01949">
    <property type="entry name" value="GGDEF"/>
    <property type="match status" value="1"/>
</dbReference>
<dbReference type="InterPro" id="IPR013656">
    <property type="entry name" value="PAS_4"/>
</dbReference>
<dbReference type="InterPro" id="IPR000014">
    <property type="entry name" value="PAS"/>
</dbReference>
<dbReference type="Pfam" id="PF00989">
    <property type="entry name" value="PAS"/>
    <property type="match status" value="1"/>
</dbReference>
<dbReference type="InterPro" id="IPR035965">
    <property type="entry name" value="PAS-like_dom_sf"/>
</dbReference>
<dbReference type="InterPro" id="IPR052155">
    <property type="entry name" value="Biofilm_reg_signaling"/>
</dbReference>
<organism evidence="3 4">
    <name type="scientific">Enterocloster hominis</name>
    <name type="common">ex Hitch et al. 2024</name>
    <dbReference type="NCBI Taxonomy" id="1917870"/>
    <lineage>
        <taxon>Bacteria</taxon>
        <taxon>Bacillati</taxon>
        <taxon>Bacillota</taxon>
        <taxon>Clostridia</taxon>
        <taxon>Lachnospirales</taxon>
        <taxon>Lachnospiraceae</taxon>
        <taxon>Enterocloster</taxon>
    </lineage>
</organism>
<dbReference type="SMART" id="SM00091">
    <property type="entry name" value="PAS"/>
    <property type="match status" value="2"/>
</dbReference>
<dbReference type="SMART" id="SM00267">
    <property type="entry name" value="GGDEF"/>
    <property type="match status" value="1"/>
</dbReference>
<dbReference type="Proteomes" id="UP001454086">
    <property type="component" value="Unassembled WGS sequence"/>
</dbReference>
<dbReference type="InterPro" id="IPR043128">
    <property type="entry name" value="Rev_trsase/Diguanyl_cyclase"/>
</dbReference>
<dbReference type="PANTHER" id="PTHR44757">
    <property type="entry name" value="DIGUANYLATE CYCLASE DGCP"/>
    <property type="match status" value="1"/>
</dbReference>
<dbReference type="PROSITE" id="PS50887">
    <property type="entry name" value="GGDEF"/>
    <property type="match status" value="1"/>
</dbReference>
<dbReference type="Gene3D" id="3.30.450.20">
    <property type="entry name" value="PAS domain"/>
    <property type="match status" value="2"/>
</dbReference>